<dbReference type="AlphaFoldDB" id="X0YEL9"/>
<name>X0YEL9_9ZZZZ</name>
<dbReference type="PANTHER" id="PTHR15004:SF0">
    <property type="entry name" value="GLUTAMYL-TRNA(GLN) AMIDOTRANSFERASE SUBUNIT C, MITOCHONDRIAL"/>
    <property type="match status" value="1"/>
</dbReference>
<dbReference type="HAMAP" id="MF_00122">
    <property type="entry name" value="GatC"/>
    <property type="match status" value="1"/>
</dbReference>
<dbReference type="GO" id="GO:0070681">
    <property type="term" value="P:glutaminyl-tRNAGln biosynthesis via transamidation"/>
    <property type="evidence" value="ECO:0007669"/>
    <property type="project" value="TreeGrafter"/>
</dbReference>
<accession>X0YEL9</accession>
<evidence type="ECO:0000313" key="1">
    <source>
        <dbReference type="EMBL" id="GAG54295.1"/>
    </source>
</evidence>
<dbReference type="InterPro" id="IPR003837">
    <property type="entry name" value="GatC"/>
</dbReference>
<gene>
    <name evidence="1" type="ORF">S01H4_19023</name>
</gene>
<dbReference type="GO" id="GO:0006450">
    <property type="term" value="P:regulation of translational fidelity"/>
    <property type="evidence" value="ECO:0007669"/>
    <property type="project" value="InterPro"/>
</dbReference>
<organism evidence="1">
    <name type="scientific">marine sediment metagenome</name>
    <dbReference type="NCBI Taxonomy" id="412755"/>
    <lineage>
        <taxon>unclassified sequences</taxon>
        <taxon>metagenomes</taxon>
        <taxon>ecological metagenomes</taxon>
    </lineage>
</organism>
<dbReference type="Gene3D" id="1.10.20.60">
    <property type="entry name" value="Glu-tRNAGln amidotransferase C subunit, N-terminal domain"/>
    <property type="match status" value="1"/>
</dbReference>
<protein>
    <submittedName>
        <fullName evidence="1">Uncharacterized protein</fullName>
    </submittedName>
</protein>
<sequence>MSNQKITKQKVEKIAALARIELKPKEVDKFSNQLTDILDYVNQLNKVDTKDVELTAQVTKLINVMRADKVKSCKNPDKLIKAAPESQDGQVKVKSIL</sequence>
<dbReference type="PANTHER" id="PTHR15004">
    <property type="entry name" value="GLUTAMYL-TRNA(GLN) AMIDOTRANSFERASE SUBUNIT C, MITOCHONDRIAL"/>
    <property type="match status" value="1"/>
</dbReference>
<dbReference type="NCBIfam" id="TIGR00135">
    <property type="entry name" value="gatC"/>
    <property type="match status" value="1"/>
</dbReference>
<dbReference type="EMBL" id="BART01008460">
    <property type="protein sequence ID" value="GAG54295.1"/>
    <property type="molecule type" value="Genomic_DNA"/>
</dbReference>
<proteinExistence type="inferred from homology"/>
<reference evidence="1" key="1">
    <citation type="journal article" date="2014" name="Front. Microbiol.">
        <title>High frequency of phylogenetically diverse reductive dehalogenase-homologous genes in deep subseafloor sedimentary metagenomes.</title>
        <authorList>
            <person name="Kawai M."/>
            <person name="Futagami T."/>
            <person name="Toyoda A."/>
            <person name="Takaki Y."/>
            <person name="Nishi S."/>
            <person name="Hori S."/>
            <person name="Arai W."/>
            <person name="Tsubouchi T."/>
            <person name="Morono Y."/>
            <person name="Uchiyama I."/>
            <person name="Ito T."/>
            <person name="Fujiyama A."/>
            <person name="Inagaki F."/>
            <person name="Takami H."/>
        </authorList>
    </citation>
    <scope>NUCLEOTIDE SEQUENCE</scope>
    <source>
        <strain evidence="1">Expedition CK06-06</strain>
    </source>
</reference>
<dbReference type="SUPFAM" id="SSF141000">
    <property type="entry name" value="Glu-tRNAGln amidotransferase C subunit"/>
    <property type="match status" value="1"/>
</dbReference>
<comment type="caution">
    <text evidence="1">The sequence shown here is derived from an EMBL/GenBank/DDBJ whole genome shotgun (WGS) entry which is preliminary data.</text>
</comment>
<dbReference type="InterPro" id="IPR036113">
    <property type="entry name" value="Asp/Glu-ADT_sf_sub_c"/>
</dbReference>
<dbReference type="Pfam" id="PF02686">
    <property type="entry name" value="GatC"/>
    <property type="match status" value="1"/>
</dbReference>